<evidence type="ECO:0000259" key="6">
    <source>
        <dbReference type="PROSITE" id="PS50109"/>
    </source>
</evidence>
<dbReference type="Gene3D" id="3.30.565.10">
    <property type="entry name" value="Histidine kinase-like ATPase, C-terminal domain"/>
    <property type="match status" value="1"/>
</dbReference>
<dbReference type="PANTHER" id="PTHR42878">
    <property type="entry name" value="TWO-COMPONENT HISTIDINE KINASE"/>
    <property type="match status" value="1"/>
</dbReference>
<keyword evidence="5" id="KW-0418">Kinase</keyword>
<evidence type="ECO:0000256" key="3">
    <source>
        <dbReference type="ARBA" id="ARBA00022553"/>
    </source>
</evidence>
<sequence>MPSLPGSDLESFASLAENLQEITEALAATSTERQVIEVVLTPAVKALGAVAGIVLLVNQTDQQLKIAGSQGYEGGAPTVWQEGPIENHVLIADILHMKEALYFESAGALKAAYPDLESRTGGLAAIANAALPMFLDHRPLGVIVLDFKEPHHFPPAERRFLRILSAQCAVALGRVEATGTLEARVEERTRQLQEQARQLEEERMAQAAFVTFTEAVGSETALPVLIQQAMTLLRGRFPGAGIGYYEEEGRLWKARVWSDDLPPELVAVVAAGLPSETPLIAEVLQTRQPVFTEAWDAQQQGVDSSREYGASAGYPLLVNGALHALLTVGLRNTSTWSTADRALLRAVGRGLNLALERTETARQLMLQNAELQARTRALEAFANLTRDLALTTDPLLLIRRAQEVAMSMLSDGAAMYFVLESGRWYSRTQHGSVHSPQLQAAIDAGLPYAQAKSLLICWTSGQPYFQDVYNRDNDQLASAVEHIAATANLPLRVEGKLTGVLAFVLFNQRIWSRVDRVVLDTIVQSLELALDRAAKTRRLDEERTALAAFTRFAELVGSETDVQALVGQAITLLHETCDVEAAHFERDGDLFRATVWSSSADPTLLPFLRQGFPLQNSGIAQLLRQNTAAYINHWNDTGLLIQESGIYQAVAGYPYFVDDTLESVLMIGSTTSEVWDDRIRGIFRAVGRSLDLALDRARQTRVVIAQRDMLDARTRSLSAANEELEAFAYSVSHDLRTPVRHMTSFGNLLRKTLDDRLDDKSARYLSIIDQAAVRMNTLIDAMLDLSRTSRHTLSFQWVDLGGLVRTVRASLEPDVGERQIVWVIGPLPRVPGDQELLRQVFENLLSNALKYTVRKAEAQIEIWAEEGAQDWRVCVRDNGAGFDARYTHKLFGVFQRLHRQEEFEGTGVGLANVRRVIARHGGTVTAEGVLDQGATFSFTLPKGGLAESQVDFKGAGEQVGDTDTGRVR</sequence>
<dbReference type="Proteomes" id="UP001589733">
    <property type="component" value="Unassembled WGS sequence"/>
</dbReference>
<comment type="catalytic activity">
    <reaction evidence="1">
        <text>ATP + protein L-histidine = ADP + protein N-phospho-L-histidine.</text>
        <dbReference type="EC" id="2.7.13.3"/>
    </reaction>
</comment>
<dbReference type="SMART" id="SM00387">
    <property type="entry name" value="HATPase_c"/>
    <property type="match status" value="1"/>
</dbReference>
<keyword evidence="8" id="KW-1185">Reference proteome</keyword>
<dbReference type="InterPro" id="IPR029016">
    <property type="entry name" value="GAF-like_dom_sf"/>
</dbReference>
<evidence type="ECO:0000256" key="4">
    <source>
        <dbReference type="ARBA" id="ARBA00022679"/>
    </source>
</evidence>
<protein>
    <recommendedName>
        <fullName evidence="2">histidine kinase</fullName>
        <ecNumber evidence="2">2.7.13.3</ecNumber>
    </recommendedName>
</protein>
<keyword evidence="4" id="KW-0808">Transferase</keyword>
<dbReference type="SUPFAM" id="SSF47384">
    <property type="entry name" value="Homodimeric domain of signal transducing histidine kinase"/>
    <property type="match status" value="1"/>
</dbReference>
<gene>
    <name evidence="7" type="ORF">ACFFLM_16420</name>
</gene>
<dbReference type="PANTHER" id="PTHR42878:SF15">
    <property type="entry name" value="BACTERIOPHYTOCHROME"/>
    <property type="match status" value="1"/>
</dbReference>
<dbReference type="InterPro" id="IPR004358">
    <property type="entry name" value="Sig_transdc_His_kin-like_C"/>
</dbReference>
<dbReference type="EMBL" id="JBHLYR010000051">
    <property type="protein sequence ID" value="MFB9993552.1"/>
    <property type="molecule type" value="Genomic_DNA"/>
</dbReference>
<evidence type="ECO:0000313" key="8">
    <source>
        <dbReference type="Proteomes" id="UP001589733"/>
    </source>
</evidence>
<dbReference type="SMART" id="SM00065">
    <property type="entry name" value="GAF"/>
    <property type="match status" value="3"/>
</dbReference>
<dbReference type="InterPro" id="IPR003594">
    <property type="entry name" value="HATPase_dom"/>
</dbReference>
<dbReference type="InterPro" id="IPR005467">
    <property type="entry name" value="His_kinase_dom"/>
</dbReference>
<evidence type="ECO:0000256" key="5">
    <source>
        <dbReference type="ARBA" id="ARBA00022777"/>
    </source>
</evidence>
<dbReference type="Pfam" id="PF00512">
    <property type="entry name" value="HisKA"/>
    <property type="match status" value="1"/>
</dbReference>
<dbReference type="Pfam" id="PF13185">
    <property type="entry name" value="GAF_2"/>
    <property type="match status" value="2"/>
</dbReference>
<dbReference type="CDD" id="cd00082">
    <property type="entry name" value="HisKA"/>
    <property type="match status" value="1"/>
</dbReference>
<feature type="domain" description="Histidine kinase" evidence="6">
    <location>
        <begin position="730"/>
        <end position="944"/>
    </location>
</feature>
<comment type="caution">
    <text evidence="7">The sequence shown here is derived from an EMBL/GenBank/DDBJ whole genome shotgun (WGS) entry which is preliminary data.</text>
</comment>
<dbReference type="InterPro" id="IPR050351">
    <property type="entry name" value="BphY/WalK/GraS-like"/>
</dbReference>
<dbReference type="Gene3D" id="1.10.287.130">
    <property type="match status" value="1"/>
</dbReference>
<organism evidence="7 8">
    <name type="scientific">Deinococcus oregonensis</name>
    <dbReference type="NCBI Taxonomy" id="1805970"/>
    <lineage>
        <taxon>Bacteria</taxon>
        <taxon>Thermotogati</taxon>
        <taxon>Deinococcota</taxon>
        <taxon>Deinococci</taxon>
        <taxon>Deinococcales</taxon>
        <taxon>Deinococcaceae</taxon>
        <taxon>Deinococcus</taxon>
    </lineage>
</organism>
<reference evidence="7 8" key="1">
    <citation type="submission" date="2024-09" db="EMBL/GenBank/DDBJ databases">
        <authorList>
            <person name="Sun Q."/>
            <person name="Mori K."/>
        </authorList>
    </citation>
    <scope>NUCLEOTIDE SEQUENCE [LARGE SCALE GENOMIC DNA]</scope>
    <source>
        <strain evidence="7 8">JCM 13503</strain>
    </source>
</reference>
<dbReference type="InterPro" id="IPR003661">
    <property type="entry name" value="HisK_dim/P_dom"/>
</dbReference>
<dbReference type="SUPFAM" id="SSF55874">
    <property type="entry name" value="ATPase domain of HSP90 chaperone/DNA topoisomerase II/histidine kinase"/>
    <property type="match status" value="1"/>
</dbReference>
<dbReference type="SUPFAM" id="SSF55781">
    <property type="entry name" value="GAF domain-like"/>
    <property type="match status" value="4"/>
</dbReference>
<name>A0ABV6B1B3_9DEIO</name>
<keyword evidence="3" id="KW-0597">Phosphoprotein</keyword>
<accession>A0ABV6B1B3</accession>
<dbReference type="RefSeq" id="WP_380012607.1">
    <property type="nucleotide sequence ID" value="NZ_JBHLYR010000051.1"/>
</dbReference>
<dbReference type="InterPro" id="IPR036890">
    <property type="entry name" value="HATPase_C_sf"/>
</dbReference>
<dbReference type="InterPro" id="IPR036097">
    <property type="entry name" value="HisK_dim/P_sf"/>
</dbReference>
<dbReference type="PRINTS" id="PR00344">
    <property type="entry name" value="BCTRLSENSOR"/>
</dbReference>
<dbReference type="Gene3D" id="3.30.450.40">
    <property type="match status" value="4"/>
</dbReference>
<dbReference type="InterPro" id="IPR003018">
    <property type="entry name" value="GAF"/>
</dbReference>
<dbReference type="Pfam" id="PF02518">
    <property type="entry name" value="HATPase_c"/>
    <property type="match status" value="1"/>
</dbReference>
<evidence type="ECO:0000256" key="2">
    <source>
        <dbReference type="ARBA" id="ARBA00012438"/>
    </source>
</evidence>
<proteinExistence type="predicted"/>
<dbReference type="EC" id="2.7.13.3" evidence="2"/>
<dbReference type="SMART" id="SM00388">
    <property type="entry name" value="HisKA"/>
    <property type="match status" value="1"/>
</dbReference>
<evidence type="ECO:0000313" key="7">
    <source>
        <dbReference type="EMBL" id="MFB9993552.1"/>
    </source>
</evidence>
<evidence type="ECO:0000256" key="1">
    <source>
        <dbReference type="ARBA" id="ARBA00000085"/>
    </source>
</evidence>
<dbReference type="PROSITE" id="PS50109">
    <property type="entry name" value="HIS_KIN"/>
    <property type="match status" value="1"/>
</dbReference>